<feature type="binding site" evidence="11">
    <location>
        <position position="98"/>
    </location>
    <ligand>
        <name>Zn(2+)</name>
        <dbReference type="ChEBI" id="CHEBI:29105"/>
    </ligand>
</feature>
<dbReference type="InterPro" id="IPR023214">
    <property type="entry name" value="HAD_sf"/>
</dbReference>
<keyword evidence="3 11" id="KW-0479">Metal-binding</keyword>
<sequence length="179" mass="20571">MKKAVFFDRDGVINKDLGYVYRQEDFVFNDGIFDALRFCKEQGFLLFVITNQSGIGRGYYTLDDFRAITTYMQNELKKKLGFGFDSIYFCPHTEEEDCLCRKPRAGMIDQAKKDYDLKLTECFIIGDKITDMQAGQAGGIRHKLLVGKLPKERFAKIDHLHIIPNTLAICESMQTILSI</sequence>
<dbReference type="GO" id="GO:0005975">
    <property type="term" value="P:carbohydrate metabolic process"/>
    <property type="evidence" value="ECO:0007669"/>
    <property type="project" value="InterPro"/>
</dbReference>
<feature type="active site" description="Nucleophile" evidence="8">
    <location>
        <position position="8"/>
    </location>
</feature>
<reference evidence="12 13" key="1">
    <citation type="submission" date="2018-06" db="EMBL/GenBank/DDBJ databases">
        <authorList>
            <consortium name="Pathogen Informatics"/>
            <person name="Doyle S."/>
        </authorList>
    </citation>
    <scope>NUCLEOTIDE SEQUENCE [LARGE SCALE GENOMIC DNA]</scope>
    <source>
        <strain evidence="12 13">NCTC12410</strain>
    </source>
</reference>
<dbReference type="NCBIfam" id="TIGR01656">
    <property type="entry name" value="Histidinol-ppas"/>
    <property type="match status" value="1"/>
</dbReference>
<comment type="cofactor">
    <cofactor evidence="11">
        <name>Mg(2+)</name>
        <dbReference type="ChEBI" id="CHEBI:18420"/>
    </cofactor>
</comment>
<evidence type="ECO:0000256" key="11">
    <source>
        <dbReference type="PIRSR" id="PIRSR004682-4"/>
    </source>
</evidence>
<feature type="binding site" evidence="11">
    <location>
        <position position="100"/>
    </location>
    <ligand>
        <name>Zn(2+)</name>
        <dbReference type="ChEBI" id="CHEBI:29105"/>
    </ligand>
</feature>
<keyword evidence="11" id="KW-0460">Magnesium</keyword>
<feature type="active site" description="Proton donor" evidence="8">
    <location>
        <position position="10"/>
    </location>
</feature>
<dbReference type="RefSeq" id="WP_115012150.1">
    <property type="nucleotide sequence ID" value="NZ_UGHV01000001.1"/>
</dbReference>
<dbReference type="PANTHER" id="PTHR42891">
    <property type="entry name" value="D-GLYCERO-BETA-D-MANNO-HEPTOSE-1,7-BISPHOSPHATE 7-PHOSPHATASE"/>
    <property type="match status" value="1"/>
</dbReference>
<evidence type="ECO:0000256" key="8">
    <source>
        <dbReference type="PIRSR" id="PIRSR004682-1"/>
    </source>
</evidence>
<dbReference type="AlphaFoldDB" id="A0A377J639"/>
<evidence type="ECO:0000256" key="7">
    <source>
        <dbReference type="PIRNR" id="PIRNR004682"/>
    </source>
</evidence>
<dbReference type="GO" id="GO:0016791">
    <property type="term" value="F:phosphatase activity"/>
    <property type="evidence" value="ECO:0007669"/>
    <property type="project" value="InterPro"/>
</dbReference>
<keyword evidence="4 7" id="KW-0378">Hydrolase</keyword>
<feature type="binding site" evidence="11">
    <location>
        <position position="10"/>
    </location>
    <ligand>
        <name>Mg(2+)</name>
        <dbReference type="ChEBI" id="CHEBI:18420"/>
    </ligand>
</feature>
<dbReference type="OrthoDB" id="9814110at2"/>
<dbReference type="InterPro" id="IPR006543">
    <property type="entry name" value="Histidinol-phos"/>
</dbReference>
<feature type="binding site" evidence="9">
    <location>
        <position position="128"/>
    </location>
    <ligand>
        <name>substrate</name>
    </ligand>
</feature>
<protein>
    <recommendedName>
        <fullName evidence="6 7">D,D-heptose 1,7-bisphosphate phosphatase</fullName>
        <ecNumber evidence="7">3.1.3.-</ecNumber>
    </recommendedName>
</protein>
<proteinExistence type="inferred from homology"/>
<dbReference type="Pfam" id="PF13242">
    <property type="entry name" value="Hydrolase_like"/>
    <property type="match status" value="1"/>
</dbReference>
<keyword evidence="2 7" id="KW-0963">Cytoplasm</keyword>
<dbReference type="NCBIfam" id="TIGR01662">
    <property type="entry name" value="HAD-SF-IIIA"/>
    <property type="match status" value="1"/>
</dbReference>
<dbReference type="SUPFAM" id="SSF56784">
    <property type="entry name" value="HAD-like"/>
    <property type="match status" value="1"/>
</dbReference>
<feature type="site" description="Stabilizes the phosphoryl group" evidence="10">
    <location>
        <position position="102"/>
    </location>
</feature>
<feature type="binding site" evidence="9">
    <location>
        <begin position="101"/>
        <end position="102"/>
    </location>
    <ligand>
        <name>substrate</name>
    </ligand>
</feature>
<evidence type="ECO:0000256" key="4">
    <source>
        <dbReference type="ARBA" id="ARBA00022801"/>
    </source>
</evidence>
<evidence type="ECO:0000256" key="1">
    <source>
        <dbReference type="ARBA" id="ARBA00004496"/>
    </source>
</evidence>
<dbReference type="InterPro" id="IPR004446">
    <property type="entry name" value="Heptose_bisP_phosphatase"/>
</dbReference>
<feature type="binding site" evidence="9">
    <location>
        <begin position="8"/>
        <end position="10"/>
    </location>
    <ligand>
        <name>substrate</name>
    </ligand>
</feature>
<evidence type="ECO:0000256" key="5">
    <source>
        <dbReference type="ARBA" id="ARBA00023277"/>
    </source>
</evidence>
<dbReference type="PANTHER" id="PTHR42891:SF1">
    <property type="entry name" value="D-GLYCERO-BETA-D-MANNO-HEPTOSE-1,7-BISPHOSPHATE 7-PHOSPHATASE"/>
    <property type="match status" value="1"/>
</dbReference>
<name>A0A377J639_9HELI</name>
<dbReference type="GO" id="GO:0046872">
    <property type="term" value="F:metal ion binding"/>
    <property type="evidence" value="ECO:0007669"/>
    <property type="project" value="UniProtKB-KW"/>
</dbReference>
<dbReference type="GO" id="GO:0005737">
    <property type="term" value="C:cytoplasm"/>
    <property type="evidence" value="ECO:0007669"/>
    <property type="project" value="UniProtKB-SubCell"/>
</dbReference>
<comment type="cofactor">
    <cofactor evidence="11">
        <name>Zn(2+)</name>
        <dbReference type="ChEBI" id="CHEBI:29105"/>
    </cofactor>
</comment>
<feature type="site" description="Stabilizes the phosphoryl group" evidence="10">
    <location>
        <position position="50"/>
    </location>
</feature>
<dbReference type="EC" id="3.1.3.-" evidence="7"/>
<dbReference type="InterPro" id="IPR036412">
    <property type="entry name" value="HAD-like_sf"/>
</dbReference>
<dbReference type="EMBL" id="UGHV01000001">
    <property type="protein sequence ID" value="STO97962.1"/>
    <property type="molecule type" value="Genomic_DNA"/>
</dbReference>
<accession>A0A377J639</accession>
<gene>
    <name evidence="12" type="primary">gmhB</name>
    <name evidence="12" type="ORF">NCTC12410_01807</name>
</gene>
<dbReference type="Proteomes" id="UP000254841">
    <property type="component" value="Unassembled WGS sequence"/>
</dbReference>
<evidence type="ECO:0000256" key="3">
    <source>
        <dbReference type="ARBA" id="ARBA00022723"/>
    </source>
</evidence>
<feature type="binding site" evidence="11">
    <location>
        <position position="90"/>
    </location>
    <ligand>
        <name>Zn(2+)</name>
        <dbReference type="ChEBI" id="CHEBI:29105"/>
    </ligand>
</feature>
<evidence type="ECO:0000256" key="10">
    <source>
        <dbReference type="PIRSR" id="PIRSR004682-3"/>
    </source>
</evidence>
<comment type="subcellular location">
    <subcellularLocation>
        <location evidence="1 7">Cytoplasm</location>
    </subcellularLocation>
</comment>
<feature type="binding site" evidence="11">
    <location>
        <position position="8"/>
    </location>
    <ligand>
        <name>Mg(2+)</name>
        <dbReference type="ChEBI" id="CHEBI:18420"/>
    </ligand>
</feature>
<keyword evidence="11" id="KW-0862">Zinc</keyword>
<dbReference type="InterPro" id="IPR006549">
    <property type="entry name" value="HAD-SF_hydro_IIIA"/>
</dbReference>
<dbReference type="CDD" id="cd07503">
    <property type="entry name" value="HAD_HisB-N"/>
    <property type="match status" value="1"/>
</dbReference>
<feature type="binding site" evidence="11">
    <location>
        <position position="92"/>
    </location>
    <ligand>
        <name>Zn(2+)</name>
        <dbReference type="ChEBI" id="CHEBI:29105"/>
    </ligand>
</feature>
<dbReference type="Gene3D" id="3.40.50.1000">
    <property type="entry name" value="HAD superfamily/HAD-like"/>
    <property type="match status" value="1"/>
</dbReference>
<feature type="binding site" evidence="11">
    <location>
        <position position="128"/>
    </location>
    <ligand>
        <name>Mg(2+)</name>
        <dbReference type="ChEBI" id="CHEBI:18420"/>
    </ligand>
</feature>
<feature type="site" description="Contributes to substrate recognition" evidence="10">
    <location>
        <position position="101"/>
    </location>
</feature>
<feature type="binding site" evidence="9">
    <location>
        <begin position="50"/>
        <end position="53"/>
    </location>
    <ligand>
        <name>substrate</name>
    </ligand>
</feature>
<evidence type="ECO:0000313" key="13">
    <source>
        <dbReference type="Proteomes" id="UP000254841"/>
    </source>
</evidence>
<dbReference type="PIRSF" id="PIRSF004682">
    <property type="entry name" value="GmhB"/>
    <property type="match status" value="1"/>
</dbReference>
<evidence type="ECO:0000256" key="9">
    <source>
        <dbReference type="PIRSR" id="PIRSR004682-2"/>
    </source>
</evidence>
<keyword evidence="5 7" id="KW-0119">Carbohydrate metabolism</keyword>
<dbReference type="NCBIfam" id="TIGR00213">
    <property type="entry name" value="GmhB_yaeD"/>
    <property type="match status" value="1"/>
</dbReference>
<organism evidence="12 13">
    <name type="scientific">Helicobacter canis</name>
    <dbReference type="NCBI Taxonomy" id="29419"/>
    <lineage>
        <taxon>Bacteria</taxon>
        <taxon>Pseudomonadati</taxon>
        <taxon>Campylobacterota</taxon>
        <taxon>Epsilonproteobacteria</taxon>
        <taxon>Campylobacterales</taxon>
        <taxon>Helicobacteraceae</taxon>
        <taxon>Helicobacter</taxon>
    </lineage>
</organism>
<evidence type="ECO:0000313" key="12">
    <source>
        <dbReference type="EMBL" id="STO97962.1"/>
    </source>
</evidence>
<comment type="similarity">
    <text evidence="7">Belongs to the gmhB family.</text>
</comment>
<evidence type="ECO:0000256" key="6">
    <source>
        <dbReference type="ARBA" id="ARBA00031828"/>
    </source>
</evidence>
<feature type="binding site" evidence="11">
    <location>
        <position position="127"/>
    </location>
    <ligand>
        <name>Mg(2+)</name>
        <dbReference type="ChEBI" id="CHEBI:18420"/>
    </ligand>
</feature>
<evidence type="ECO:0000256" key="2">
    <source>
        <dbReference type="ARBA" id="ARBA00022490"/>
    </source>
</evidence>
<feature type="binding site" evidence="9">
    <location>
        <begin position="16"/>
        <end position="19"/>
    </location>
    <ligand>
        <name>substrate</name>
    </ligand>
</feature>